<comment type="subcellular location">
    <subcellularLocation>
        <location evidence="1">Nucleus</location>
    </subcellularLocation>
</comment>
<dbReference type="Gene3D" id="3.60.10.10">
    <property type="entry name" value="Endonuclease/exonuclease/phosphatase"/>
    <property type="match status" value="1"/>
</dbReference>
<feature type="compositionally biased region" description="Pro residues" evidence="3">
    <location>
        <begin position="1692"/>
        <end position="1706"/>
    </location>
</feature>
<dbReference type="EMBL" id="LSRX01001376">
    <property type="protein sequence ID" value="OLP80478.1"/>
    <property type="molecule type" value="Genomic_DNA"/>
</dbReference>
<dbReference type="InterPro" id="IPR007150">
    <property type="entry name" value="HUS1/Mec3"/>
</dbReference>
<dbReference type="GO" id="GO:0030896">
    <property type="term" value="C:checkpoint clamp complex"/>
    <property type="evidence" value="ECO:0007669"/>
    <property type="project" value="InterPro"/>
</dbReference>
<dbReference type="Gene3D" id="3.70.10.10">
    <property type="match status" value="1"/>
</dbReference>
<feature type="region of interest" description="Disordered" evidence="3">
    <location>
        <begin position="1804"/>
        <end position="1823"/>
    </location>
</feature>
<protein>
    <submittedName>
        <fullName evidence="4">Checkpoint protein hus1</fullName>
    </submittedName>
</protein>
<dbReference type="OrthoDB" id="415347at2759"/>
<evidence type="ECO:0000256" key="1">
    <source>
        <dbReference type="ARBA" id="ARBA00004123"/>
    </source>
</evidence>
<name>A0A1Q9CC28_SYMMI</name>
<gene>
    <name evidence="4" type="primary">hus1</name>
    <name evidence="4" type="ORF">AK812_SmicGene39107</name>
</gene>
<dbReference type="PANTHER" id="PTHR12900">
    <property type="entry name" value="MITOTIC AND DNA DAMAGE CHECKPOINT PROTEIN HUS1"/>
    <property type="match status" value="1"/>
</dbReference>
<feature type="region of interest" description="Disordered" evidence="3">
    <location>
        <begin position="1389"/>
        <end position="1548"/>
    </location>
</feature>
<dbReference type="InterPro" id="IPR036691">
    <property type="entry name" value="Endo/exonu/phosph_ase_sf"/>
</dbReference>
<evidence type="ECO:0000256" key="3">
    <source>
        <dbReference type="SAM" id="MobiDB-lite"/>
    </source>
</evidence>
<evidence type="ECO:0000313" key="4">
    <source>
        <dbReference type="EMBL" id="OLP80478.1"/>
    </source>
</evidence>
<keyword evidence="5" id="KW-1185">Reference proteome</keyword>
<reference evidence="4 5" key="1">
    <citation type="submission" date="2016-02" db="EMBL/GenBank/DDBJ databases">
        <title>Genome analysis of coral dinoflagellate symbionts highlights evolutionary adaptations to a symbiotic lifestyle.</title>
        <authorList>
            <person name="Aranda M."/>
            <person name="Li Y."/>
            <person name="Liew Y.J."/>
            <person name="Baumgarten S."/>
            <person name="Simakov O."/>
            <person name="Wilson M."/>
            <person name="Piel J."/>
            <person name="Ashoor H."/>
            <person name="Bougouffa S."/>
            <person name="Bajic V.B."/>
            <person name="Ryu T."/>
            <person name="Ravasi T."/>
            <person name="Bayer T."/>
            <person name="Micklem G."/>
            <person name="Kim H."/>
            <person name="Bhak J."/>
            <person name="Lajeunesse T.C."/>
            <person name="Voolstra C.R."/>
        </authorList>
    </citation>
    <scope>NUCLEOTIDE SEQUENCE [LARGE SCALE GENOMIC DNA]</scope>
    <source>
        <strain evidence="4 5">CCMP2467</strain>
    </source>
</reference>
<dbReference type="GO" id="GO:0000724">
    <property type="term" value="P:double-strand break repair via homologous recombination"/>
    <property type="evidence" value="ECO:0007669"/>
    <property type="project" value="TreeGrafter"/>
</dbReference>
<dbReference type="GO" id="GO:0035861">
    <property type="term" value="C:site of double-strand break"/>
    <property type="evidence" value="ECO:0007669"/>
    <property type="project" value="TreeGrafter"/>
</dbReference>
<evidence type="ECO:0000313" key="5">
    <source>
        <dbReference type="Proteomes" id="UP000186817"/>
    </source>
</evidence>
<feature type="compositionally biased region" description="Low complexity" evidence="3">
    <location>
        <begin position="1722"/>
        <end position="1746"/>
    </location>
</feature>
<dbReference type="Pfam" id="PF04005">
    <property type="entry name" value="Hus1"/>
    <property type="match status" value="1"/>
</dbReference>
<feature type="compositionally biased region" description="Polar residues" evidence="3">
    <location>
        <begin position="1522"/>
        <end position="1534"/>
    </location>
</feature>
<dbReference type="GO" id="GO:0031573">
    <property type="term" value="P:mitotic intra-S DNA damage checkpoint signaling"/>
    <property type="evidence" value="ECO:0007669"/>
    <property type="project" value="TreeGrafter"/>
</dbReference>
<dbReference type="GO" id="GO:0006289">
    <property type="term" value="P:nucleotide-excision repair"/>
    <property type="evidence" value="ECO:0007669"/>
    <property type="project" value="TreeGrafter"/>
</dbReference>
<proteinExistence type="predicted"/>
<dbReference type="GO" id="GO:0033314">
    <property type="term" value="P:mitotic DNA replication checkpoint signaling"/>
    <property type="evidence" value="ECO:0007669"/>
    <property type="project" value="TreeGrafter"/>
</dbReference>
<feature type="region of interest" description="Disordered" evidence="3">
    <location>
        <begin position="1674"/>
        <end position="1754"/>
    </location>
</feature>
<dbReference type="SUPFAM" id="SSF56219">
    <property type="entry name" value="DNase I-like"/>
    <property type="match status" value="1"/>
</dbReference>
<sequence length="2244" mass="248229">MKFKATIAAISHGQPSLQETVLKVLQALHRLQRSERRTKGCPSVVLKLTPEAFAFCHKGGAEEGSQTWSHFQVKSLFKEYRIESKRDNKIDLEVPIANLLHVFTSCVNSDYTTLRLANGMNDGRPVLNFDFVLAGNAADHRVELEVPVRVIPEAEAELIREPALPEPEYQIDLPGSVSRLRNVLERMRQVGAQTVTVEAAKEAQPRVASPEGVTSTREWSWLRLKAGSDLVEVATTFPGLSLIMDGKGVKSPAGPIGLHLSLKRLAEVMAAVQGLGADAHIVCIIEQQALVLYALPGSWSANTSEFVLHVILDDVVTLPEEQTVVVDSLAPPCCSSGPKLHRMYRHYTRFSSGSLRIFLTPLGCLLNCFDIPPRLLELALVPHVAGAGQLTGAKLSARRKGEPVWFQSQEVMQERVLQLYINLQDMSGQHAGGFWLEVAVEVHRPTNYTLSLLSDSAEDLPTRLAPNVPVFDNLSEVASGKYSFHVAAQVATLCLKPCYGQVRMRITSDSVQSPKDSSAHGMCTQLNSGGDSLSGSVVVDKLLHMPSPTYEIELTTHPGNDYIQLPRMTDLKAKRKHCEADERCSLDATFSFDAASVGVTAGGRCFLQCGEHCNVGLQGTPMPVTSKAYPKLTDRRRAGEIRNRYIIGIGGLLVAFAHSAMEGVEVPVPPDTENLDEGKVLKEVLAAERTKDRQHITESLNAVKGDMDLIRTRMSTVEEGVTQQMHSTLAMLTKITNNYDDQARSLAELKMGEQGMEERIAALEKQPAGSVKRTILEMGGDQRSMDVEFATGGDSKSVPSTTRIASWNVGGLTAQQALELPVHFVGNGDLHALSALLLQEIICEVGTWFHEHEGWVIVYGKNKGDWRGTGIAYKAEGRKHSNTKRLQVGIATTVSSSQGKQGIRYLSGHVPHHATVAQAEEIMQSWGSTLKKAKIVVGIDANEEFHDEDDTGMRARTARGEAILSATLPGGLVAPPQELETPSYHPYNTQQRSRRLDYVLVRGVQAHQGGVVVGSRHMARSDHDLVWAQLTTVPIPKQAKPTWGARRFRPHTDVNAMVGAPLQQEDTHAAISRIALRVTVQGKYTRKFTESTALKMARQQAHKAPPQDARDAWKRVNRMRKQELRAWHGNLVVRASQIDWYAYRTLSHLQRREGWHHKLIDEGDWKQTMVTHFKGIFAKAPKARTARRLGDTRQALTALCKVTRWRPFTLDELKVATVKWKSGKSTGPDAITHEILRYLLNDERWGYRLTHMMSDFLYKGELPEGVLKGITVLLPKTVEDPTSWGDTRPITLSSSVLKWFSQLLLKRCGGKIQDGAPYQWASRGKQAPELLVILRRVFRMAKEWGTPTWIIKLDVRKAFDSVWQESMGDLVARNILVLLLVTSWQNQERNNRCHSRGYQPNTTVRDDQRPDEQEPTAEQPIRNRCGRALAPLPDRQQGGTVENRRPPTAQQEQPHATATRHGHSQSLAHDPPASQQAGEPNQAYDPPPWEQPAPQHWPDMTQQAPQHQQPPHHEQTTQQHTASRNSTTAKQPTATAGGDQQEPGSGGPEAAVQLFYKQKGAHPRKTQKVATANQESTMEGNFNQLILSYGRGPRPTTAPPELPIGAEMQPGDAYILEWDRGEQRWRPGNLPRKVAQQYYYDWGRHRGTPTINRPPPPRTYPLGQWEQMALNLIPRPNSMGGEASNSGGRAPAPQPQHAPSPPPTPQPQRRRTSEADHPSLMQQQAAQTQIDDTIGQPSHASGSAGAPPAPQPEMRGLPAEVAMMLRWLRELAAWAAQQQLPMQLRYELESALAVLGDCLQHARRQHQEEPARGQKRKPQNQVQEARMRLQDVCEGWDEDEPNQHQIYEDLNLIKKLIREGTQQFLHTTQGQGGTLLRQGEEGLRQALSAVERAQASTMEGDLDWCTTGWGAAVAVLLDEAQEAVAENDELQFVHTADVVGLSQGGQECPTRPADPGQCLEAILGDIRAALGFLTAGPHSQVINVLAAIAMWQSEQAAYLVETQTTDDGGEGAPALPQPLPADVGAQRGTQWIPQPGTEQWTFSKQWKNLRDSKLKKTWRKRRVKPARSSHGMQPGSARLRHTLIALKVDPDVHPETTCGLLAALATNRTISTLVVKDSARHSQLEGNLRFDQESNSSIMVNVLVTLEDLAGAHLAAASYMPFELVAAVERSPEPDNIASSWVGCFVLVLCGGGCLLNKTRRASKGHQDVREADFDRIEIQMAYELHEEGAASLLAQQSYVPPNV</sequence>
<comment type="caution">
    <text evidence="4">The sequence shown here is derived from an EMBL/GenBank/DDBJ whole genome shotgun (WGS) entry which is preliminary data.</text>
</comment>
<dbReference type="GO" id="GO:0044778">
    <property type="term" value="P:meiotic DNA integrity checkpoint signaling"/>
    <property type="evidence" value="ECO:0007669"/>
    <property type="project" value="TreeGrafter"/>
</dbReference>
<dbReference type="Proteomes" id="UP000186817">
    <property type="component" value="Unassembled WGS sequence"/>
</dbReference>
<keyword evidence="2" id="KW-0539">Nucleus</keyword>
<accession>A0A1Q9CC28</accession>
<dbReference type="PANTHER" id="PTHR12900:SF0">
    <property type="entry name" value="CHECKPOINT PROTEIN"/>
    <property type="match status" value="1"/>
</dbReference>
<organism evidence="4 5">
    <name type="scientific">Symbiodinium microadriaticum</name>
    <name type="common">Dinoflagellate</name>
    <name type="synonym">Zooxanthella microadriatica</name>
    <dbReference type="NCBI Taxonomy" id="2951"/>
    <lineage>
        <taxon>Eukaryota</taxon>
        <taxon>Sar</taxon>
        <taxon>Alveolata</taxon>
        <taxon>Dinophyceae</taxon>
        <taxon>Suessiales</taxon>
        <taxon>Symbiodiniaceae</taxon>
        <taxon>Symbiodinium</taxon>
    </lineage>
</organism>
<dbReference type="GO" id="GO:0000723">
    <property type="term" value="P:telomere maintenance"/>
    <property type="evidence" value="ECO:0007669"/>
    <property type="project" value="TreeGrafter"/>
</dbReference>
<evidence type="ECO:0000256" key="2">
    <source>
        <dbReference type="ARBA" id="ARBA00023242"/>
    </source>
</evidence>